<name>A0A402DTK4_9CELL</name>
<evidence type="ECO:0000313" key="3">
    <source>
        <dbReference type="EMBL" id="GCE77454.1"/>
    </source>
</evidence>
<dbReference type="RefSeq" id="WP_165446770.1">
    <property type="nucleotide sequence ID" value="NZ_BIMR01000209.1"/>
</dbReference>
<dbReference type="PANTHER" id="PTHR43617:SF20">
    <property type="entry name" value="N-ALPHA-ACETYLTRANSFERASE RIMI"/>
    <property type="match status" value="1"/>
</dbReference>
<dbReference type="Proteomes" id="UP000289954">
    <property type="component" value="Unassembled WGS sequence"/>
</dbReference>
<dbReference type="PROSITE" id="PS51186">
    <property type="entry name" value="GNAT"/>
    <property type="match status" value="1"/>
</dbReference>
<dbReference type="GO" id="GO:0008999">
    <property type="term" value="F:protein-N-terminal-alanine acetyltransferase activity"/>
    <property type="evidence" value="ECO:0007669"/>
    <property type="project" value="TreeGrafter"/>
</dbReference>
<dbReference type="Gene3D" id="3.40.630.30">
    <property type="match status" value="1"/>
</dbReference>
<dbReference type="EMBL" id="BIMR01000209">
    <property type="protein sequence ID" value="GCE77454.1"/>
    <property type="molecule type" value="Genomic_DNA"/>
</dbReference>
<proteinExistence type="predicted"/>
<keyword evidence="4" id="KW-1185">Reference proteome</keyword>
<dbReference type="Pfam" id="PF00583">
    <property type="entry name" value="Acetyltransf_1"/>
    <property type="match status" value="1"/>
</dbReference>
<dbReference type="InterPro" id="IPR016181">
    <property type="entry name" value="Acyl_CoA_acyltransferase"/>
</dbReference>
<evidence type="ECO:0000259" key="2">
    <source>
        <dbReference type="PROSITE" id="PS51186"/>
    </source>
</evidence>
<organism evidence="3 4">
    <name type="scientific">Cellulomonas biazotea</name>
    <dbReference type="NCBI Taxonomy" id="1709"/>
    <lineage>
        <taxon>Bacteria</taxon>
        <taxon>Bacillati</taxon>
        <taxon>Actinomycetota</taxon>
        <taxon>Actinomycetes</taxon>
        <taxon>Micrococcales</taxon>
        <taxon>Cellulomonadaceae</taxon>
        <taxon>Cellulomonas</taxon>
    </lineage>
</organism>
<dbReference type="AlphaFoldDB" id="A0A402DTK4"/>
<dbReference type="SUPFAM" id="SSF55729">
    <property type="entry name" value="Acyl-CoA N-acyltransferases (Nat)"/>
    <property type="match status" value="1"/>
</dbReference>
<feature type="compositionally biased region" description="Low complexity" evidence="1">
    <location>
        <begin position="265"/>
        <end position="291"/>
    </location>
</feature>
<dbReference type="PANTHER" id="PTHR43617">
    <property type="entry name" value="L-AMINO ACID N-ACETYLTRANSFERASE"/>
    <property type="match status" value="1"/>
</dbReference>
<accession>A0A402DTK4</accession>
<dbReference type="CDD" id="cd04301">
    <property type="entry name" value="NAT_SF"/>
    <property type="match status" value="1"/>
</dbReference>
<dbReference type="InterPro" id="IPR050276">
    <property type="entry name" value="MshD_Acetyltransferase"/>
</dbReference>
<feature type="domain" description="N-acetyltransferase" evidence="2">
    <location>
        <begin position="2"/>
        <end position="168"/>
    </location>
</feature>
<sequence>MPVLRPTTTADAAFVADLYAATRATEVAAFGWDDATTAAFLRGQHAAREAAFAGSRDEVVEVEGLAVGRLVRGHEPGVVRVLDVAVHPDHQGRGTGTAVLRRVLTEAHASGDVVRLHVRATNVRAAALYARLGFVPVDADGSDAGEGADAAGTAAGPGTALDVLLEAPPVNRVATWSDWRAAVGADVAVEPPVTWTVRACSERRSSAGWATWDVTFRAPLGTDQQTVVLDLPGVGPQAVLAVPSRADADGTVLVATFVVPDETPDAAPADPTHPTTDGTPGDTAPDAGTEA</sequence>
<feature type="region of interest" description="Disordered" evidence="1">
    <location>
        <begin position="261"/>
        <end position="291"/>
    </location>
</feature>
<protein>
    <recommendedName>
        <fullName evidence="2">N-acetyltransferase domain-containing protein</fullName>
    </recommendedName>
</protein>
<evidence type="ECO:0000313" key="4">
    <source>
        <dbReference type="Proteomes" id="UP000289954"/>
    </source>
</evidence>
<comment type="caution">
    <text evidence="3">The sequence shown here is derived from an EMBL/GenBank/DDBJ whole genome shotgun (WGS) entry which is preliminary data.</text>
</comment>
<reference evidence="3 4" key="1">
    <citation type="submission" date="2019-01" db="EMBL/GenBank/DDBJ databases">
        <title>Draft genome sequence of Cellulomonas takizawaensis strain TKZ-21.</title>
        <authorList>
            <person name="Yamamura H."/>
            <person name="Hayashi T."/>
            <person name="Hamada M."/>
            <person name="Serisawa Y."/>
            <person name="Matsuyama K."/>
            <person name="Nakagawa Y."/>
            <person name="Otoguro M."/>
            <person name="Yanagida F."/>
            <person name="Hayakawa M."/>
        </authorList>
    </citation>
    <scope>NUCLEOTIDE SEQUENCE [LARGE SCALE GENOMIC DNA]</scope>
    <source>
        <strain evidence="3 4">NBRC12680</strain>
    </source>
</reference>
<gene>
    <name evidence="3" type="ORF">CBZ_25100</name>
</gene>
<dbReference type="InterPro" id="IPR000182">
    <property type="entry name" value="GNAT_dom"/>
</dbReference>
<evidence type="ECO:0000256" key="1">
    <source>
        <dbReference type="SAM" id="MobiDB-lite"/>
    </source>
</evidence>